<keyword evidence="2" id="KW-0808">Transferase</keyword>
<organism evidence="2 3">
    <name type="scientific">candidate division WWE3 bacterium CG23_combo_of_CG06-09_8_20_14_all_40_14</name>
    <dbReference type="NCBI Taxonomy" id="1975095"/>
    <lineage>
        <taxon>Bacteria</taxon>
        <taxon>Katanobacteria</taxon>
    </lineage>
</organism>
<evidence type="ECO:0000313" key="3">
    <source>
        <dbReference type="Proteomes" id="UP000231388"/>
    </source>
</evidence>
<dbReference type="PANTHER" id="PTHR43179:SF7">
    <property type="entry name" value="RHAMNOSYLTRANSFERASE WBBL"/>
    <property type="match status" value="1"/>
</dbReference>
<dbReference type="GO" id="GO:0016740">
    <property type="term" value="F:transferase activity"/>
    <property type="evidence" value="ECO:0007669"/>
    <property type="project" value="UniProtKB-KW"/>
</dbReference>
<dbReference type="SUPFAM" id="SSF53448">
    <property type="entry name" value="Nucleotide-diphospho-sugar transferases"/>
    <property type="match status" value="1"/>
</dbReference>
<dbReference type="PANTHER" id="PTHR43179">
    <property type="entry name" value="RHAMNOSYLTRANSFERASE WBBL"/>
    <property type="match status" value="1"/>
</dbReference>
<dbReference type="InterPro" id="IPR001173">
    <property type="entry name" value="Glyco_trans_2-like"/>
</dbReference>
<dbReference type="AlphaFoldDB" id="A0A2G9XBU5"/>
<gene>
    <name evidence="2" type="ORF">COX53_02385</name>
</gene>
<protein>
    <submittedName>
        <fullName evidence="2">Glycosyl transferase family 2</fullName>
    </submittedName>
</protein>
<accession>A0A2G9XBU5</accession>
<feature type="domain" description="Glycosyltransferase 2-like" evidence="1">
    <location>
        <begin position="9"/>
        <end position="138"/>
    </location>
</feature>
<dbReference type="InterPro" id="IPR029044">
    <property type="entry name" value="Nucleotide-diphossugar_trans"/>
</dbReference>
<name>A0A2G9XBU5_UNCKA</name>
<dbReference type="Pfam" id="PF00535">
    <property type="entry name" value="Glycos_transf_2"/>
    <property type="match status" value="1"/>
</dbReference>
<dbReference type="EMBL" id="PCQY01000030">
    <property type="protein sequence ID" value="PIP04458.1"/>
    <property type="molecule type" value="Genomic_DNA"/>
</dbReference>
<evidence type="ECO:0000313" key="2">
    <source>
        <dbReference type="EMBL" id="PIP04458.1"/>
    </source>
</evidence>
<dbReference type="CDD" id="cd04186">
    <property type="entry name" value="GT_2_like_c"/>
    <property type="match status" value="1"/>
</dbReference>
<comment type="caution">
    <text evidence="2">The sequence shown here is derived from an EMBL/GenBank/DDBJ whole genome shotgun (WGS) entry which is preliminary data.</text>
</comment>
<evidence type="ECO:0000259" key="1">
    <source>
        <dbReference type="Pfam" id="PF00535"/>
    </source>
</evidence>
<reference evidence="2 3" key="1">
    <citation type="submission" date="2017-09" db="EMBL/GenBank/DDBJ databases">
        <title>Depth-based differentiation of microbial function through sediment-hosted aquifers and enrichment of novel symbionts in the deep terrestrial subsurface.</title>
        <authorList>
            <person name="Probst A.J."/>
            <person name="Ladd B."/>
            <person name="Jarett J.K."/>
            <person name="Geller-Mcgrath D.E."/>
            <person name="Sieber C.M."/>
            <person name="Emerson J.B."/>
            <person name="Anantharaman K."/>
            <person name="Thomas B.C."/>
            <person name="Malmstrom R."/>
            <person name="Stieglmeier M."/>
            <person name="Klingl A."/>
            <person name="Woyke T."/>
            <person name="Ryan C.M."/>
            <person name="Banfield J.F."/>
        </authorList>
    </citation>
    <scope>NUCLEOTIDE SEQUENCE [LARGE SCALE GENOMIC DNA]</scope>
    <source>
        <strain evidence="2">CG23_combo_of_CG06-09_8_20_14_all_40_14</strain>
    </source>
</reference>
<dbReference type="Proteomes" id="UP000231388">
    <property type="component" value="Unassembled WGS sequence"/>
</dbReference>
<dbReference type="Gene3D" id="3.90.550.10">
    <property type="entry name" value="Spore Coat Polysaccharide Biosynthesis Protein SpsA, Chain A"/>
    <property type="match status" value="1"/>
</dbReference>
<proteinExistence type="predicted"/>
<sequence length="301" mass="34743">METQLTVVIVIVTFNVKELTRNCLNSLKNLTIPAKIIVSDNGSSDGTVEMVKKEFPNVLLLDNKYNLGFAKGNNRARKYCKGKYVLILNPDTVVEKGTIEECVKYIKRDEKLGALTCKIELWSGGLDKDSRRSFPTPWVALTHFSFLDRVFPKSKLFARYWYGFISKDEIHEIDVPQGAFFLVKKEVMDKIGWYDEDYFLDGEDIDIAYRIKQLDYKIIYYPKVKIIHYKGASKGKKVSGFQNTISPQTRKQAISSGMDSMKIFYKKHFLKKYPWLVSKLVFSGIGIIKTIRLLKYNIAHN</sequence>